<dbReference type="STRING" id="45056.Lade_0985"/>
<accession>A0A0W0R5M6</accession>
<dbReference type="Pfam" id="PF08808">
    <property type="entry name" value="RES"/>
    <property type="match status" value="1"/>
</dbReference>
<evidence type="ECO:0000313" key="3">
    <source>
        <dbReference type="EMBL" id="VEH84925.1"/>
    </source>
</evidence>
<dbReference type="EMBL" id="LNKA01000001">
    <property type="protein sequence ID" value="KTC66327.1"/>
    <property type="molecule type" value="Genomic_DNA"/>
</dbReference>
<proteinExistence type="predicted"/>
<protein>
    <submittedName>
        <fullName evidence="2">RES domain-containing protein</fullName>
    </submittedName>
</protein>
<keyword evidence="4" id="KW-1185">Reference proteome</keyword>
<evidence type="ECO:0000313" key="2">
    <source>
        <dbReference type="EMBL" id="KTC66327.1"/>
    </source>
</evidence>
<dbReference type="KEGG" id="ladl:NCTC12735_00545"/>
<evidence type="ECO:0000313" key="5">
    <source>
        <dbReference type="Proteomes" id="UP000281170"/>
    </source>
</evidence>
<reference evidence="2 4" key="1">
    <citation type="submission" date="2015-11" db="EMBL/GenBank/DDBJ databases">
        <title>Identification of large and diverse effector repertoires of 38 Legionella species.</title>
        <authorList>
            <person name="Burstein D."/>
            <person name="Amaro F."/>
            <person name="Zusman T."/>
            <person name="Lifshitz Z."/>
            <person name="Cohen O."/>
            <person name="Gilbert J.A."/>
            <person name="Pupko T."/>
            <person name="Shuman H.A."/>
            <person name="Segal G."/>
        </authorList>
    </citation>
    <scope>NUCLEOTIDE SEQUENCE [LARGE SCALE GENOMIC DNA]</scope>
    <source>
        <strain evidence="2 4">1762-AUS-E</strain>
    </source>
</reference>
<organism evidence="2 4">
    <name type="scientific">Legionella adelaidensis</name>
    <dbReference type="NCBI Taxonomy" id="45056"/>
    <lineage>
        <taxon>Bacteria</taxon>
        <taxon>Pseudomonadati</taxon>
        <taxon>Pseudomonadota</taxon>
        <taxon>Gammaproteobacteria</taxon>
        <taxon>Legionellales</taxon>
        <taxon>Legionellaceae</taxon>
        <taxon>Legionella</taxon>
    </lineage>
</organism>
<dbReference type="Proteomes" id="UP000281170">
    <property type="component" value="Plasmid 9"/>
</dbReference>
<dbReference type="InterPro" id="IPR014914">
    <property type="entry name" value="RES_dom"/>
</dbReference>
<dbReference type="Proteomes" id="UP000054859">
    <property type="component" value="Unassembled WGS sequence"/>
</dbReference>
<dbReference type="SMART" id="SM00953">
    <property type="entry name" value="RES"/>
    <property type="match status" value="1"/>
</dbReference>
<dbReference type="EMBL" id="LR134418">
    <property type="protein sequence ID" value="VEH84925.1"/>
    <property type="molecule type" value="Genomic_DNA"/>
</dbReference>
<geneLocation type="plasmid" evidence="3 5">
    <name>9</name>
</geneLocation>
<feature type="domain" description="RES" evidence="1">
    <location>
        <begin position="75"/>
        <end position="200"/>
    </location>
</feature>
<reference evidence="3 5" key="2">
    <citation type="submission" date="2018-12" db="EMBL/GenBank/DDBJ databases">
        <authorList>
            <consortium name="Pathogen Informatics"/>
        </authorList>
    </citation>
    <scope>NUCLEOTIDE SEQUENCE [LARGE SCALE GENOMIC DNA]</scope>
    <source>
        <strain evidence="3 5">NCTC12735</strain>
        <plasmid evidence="5">9</plasmid>
    </source>
</reference>
<dbReference type="RefSeq" id="WP_058462014.1">
    <property type="nucleotide sequence ID" value="NZ_CAAAHS010000002.1"/>
</dbReference>
<keyword evidence="3" id="KW-0614">Plasmid</keyword>
<dbReference type="AlphaFoldDB" id="A0A0W0R5M6"/>
<evidence type="ECO:0000259" key="1">
    <source>
        <dbReference type="SMART" id="SM00953"/>
    </source>
</evidence>
<name>A0A0W0R5M6_9GAMM</name>
<dbReference type="PATRIC" id="fig|45056.6.peg.1022"/>
<evidence type="ECO:0000313" key="4">
    <source>
        <dbReference type="Proteomes" id="UP000054859"/>
    </source>
</evidence>
<dbReference type="OrthoDB" id="9795903at2"/>
<gene>
    <name evidence="2" type="ORF">Lade_0985</name>
    <name evidence="3" type="ORF">NCTC12735_00545</name>
</gene>
<sequence length="236" mass="26805">MHSFANFNQKVHRLIPSKFPPISLFDWASSAQELEQIAFLEGLTNERIQAELGRINLVDKDDWVGGPGSTPLMAAFTHIGAPTRFSDGTYGIYYAGSTLVTAIKETIFHRERFYSASKEANCSISMREYIAEVKQPLVDITLNHKHLLEPNPVFYTQSQEFGKKIREEKHWGILYPSVRHDEGLCVAIFRPPALTTPVQGCHLTYIWDGARISEVYRKNKINLSVAPQKRSCVYDT</sequence>